<dbReference type="SUPFAM" id="SSF56801">
    <property type="entry name" value="Acetyl-CoA synthetase-like"/>
    <property type="match status" value="1"/>
</dbReference>
<comment type="similarity">
    <text evidence="1">Belongs to the ATP-dependent AMP-binding enzyme family.</text>
</comment>
<evidence type="ECO:0000256" key="1">
    <source>
        <dbReference type="ARBA" id="ARBA00006432"/>
    </source>
</evidence>
<dbReference type="PANTHER" id="PTHR43201:SF5">
    <property type="entry name" value="MEDIUM-CHAIN ACYL-COA LIGASE ACSF2, MITOCHONDRIAL"/>
    <property type="match status" value="1"/>
</dbReference>
<dbReference type="InterPro" id="IPR045851">
    <property type="entry name" value="AMP-bd_C_sf"/>
</dbReference>
<protein>
    <submittedName>
        <fullName evidence="6">Acyl-CoA synthase</fullName>
    </submittedName>
</protein>
<dbReference type="CDD" id="cd04433">
    <property type="entry name" value="AFD_class_I"/>
    <property type="match status" value="1"/>
</dbReference>
<dbReference type="RefSeq" id="WP_007068342.1">
    <property type="nucleotide sequence ID" value="NZ_DS022272.1"/>
</dbReference>
<dbReference type="AlphaFoldDB" id="Q0G362"/>
<keyword evidence="7" id="KW-1185">Reference proteome</keyword>
<comment type="caution">
    <text evidence="6">The sequence shown here is derived from an EMBL/GenBank/DDBJ whole genome shotgun (WGS) entry which is preliminary data.</text>
</comment>
<dbReference type="Pfam" id="PF13193">
    <property type="entry name" value="AMP-binding_C"/>
    <property type="match status" value="1"/>
</dbReference>
<keyword evidence="2" id="KW-0436">Ligase</keyword>
<dbReference type="InterPro" id="IPR042099">
    <property type="entry name" value="ANL_N_sf"/>
</dbReference>
<evidence type="ECO:0000256" key="2">
    <source>
        <dbReference type="ARBA" id="ARBA00022598"/>
    </source>
</evidence>
<evidence type="ECO:0000313" key="6">
    <source>
        <dbReference type="EMBL" id="EAU41969.1"/>
    </source>
</evidence>
<evidence type="ECO:0000313" key="7">
    <source>
        <dbReference type="Proteomes" id="UP000004310"/>
    </source>
</evidence>
<dbReference type="InterPro" id="IPR025110">
    <property type="entry name" value="AMP-bd_C"/>
</dbReference>
<dbReference type="Pfam" id="PF00501">
    <property type="entry name" value="AMP-binding"/>
    <property type="match status" value="1"/>
</dbReference>
<sequence length="416" mass="44554">MIRFDDRRLDAGELFSLASQMRTEGRLGADLARAHALRLADPAEMIAAFLLIRAEGGSVMPLHASTPEPAARRVALAAGCESLTFGRGPATTLEPKTRRPAGDHSLIQTSSGTTGEAKIIARSFADIETEIASYTDFFAAARDLTPVVACPVSHSYGLICGLLAGLVRGAEPLVIAPDNPKYVLAKLTEIERPVLYAAPALLHVAARFLKPGETIHAAMTSGTVLPAPWFETIRARTGLLFQQYGCSEAGVVALNQDLRETQAMGRPLPHLKVEAGTPEKPAPILVETASGTVDTQDLGHFAPDGTLNFDARLDDTIIVSGLNVYPREVEDVALTMPGVADAVVFGLDDHLAGGRVVLLFDGAKSVEETELAAWCGERLAAHQRPREIRRVSEIPRGPTGKISRREVRARVLSENL</sequence>
<reference evidence="6 7" key="1">
    <citation type="journal article" date="2010" name="J. Bacteriol.">
        <title>Genome sequence of Fulvimarina pelagi HTCC2506T, a Mn(II)-oxidizing alphaproteobacterium possessing an aerobic anoxygenic photosynthetic gene cluster and Xanthorhodopsin.</title>
        <authorList>
            <person name="Kang I."/>
            <person name="Oh H.M."/>
            <person name="Lim S.I."/>
            <person name="Ferriera S."/>
            <person name="Giovannoni S.J."/>
            <person name="Cho J.C."/>
        </authorList>
    </citation>
    <scope>NUCLEOTIDE SEQUENCE [LARGE SCALE GENOMIC DNA]</scope>
    <source>
        <strain evidence="6 7">HTCC2506</strain>
    </source>
</reference>
<dbReference type="PANTHER" id="PTHR43201">
    <property type="entry name" value="ACYL-COA SYNTHETASE"/>
    <property type="match status" value="1"/>
</dbReference>
<gene>
    <name evidence="6" type="ORF">FP2506_16089</name>
</gene>
<dbReference type="GO" id="GO:0031956">
    <property type="term" value="F:medium-chain fatty acid-CoA ligase activity"/>
    <property type="evidence" value="ECO:0007669"/>
    <property type="project" value="TreeGrafter"/>
</dbReference>
<proteinExistence type="inferred from homology"/>
<accession>Q0G362</accession>
<dbReference type="eggNOG" id="COG0318">
    <property type="taxonomic scope" value="Bacteria"/>
</dbReference>
<dbReference type="Gene3D" id="3.30.300.30">
    <property type="match status" value="1"/>
</dbReference>
<feature type="region of interest" description="Disordered" evidence="3">
    <location>
        <begin position="88"/>
        <end position="108"/>
    </location>
</feature>
<feature type="domain" description="AMP-binding enzyme C-terminal" evidence="5">
    <location>
        <begin position="328"/>
        <end position="401"/>
    </location>
</feature>
<organism evidence="6 7">
    <name type="scientific">Fulvimarina pelagi HTCC2506</name>
    <dbReference type="NCBI Taxonomy" id="314231"/>
    <lineage>
        <taxon>Bacteria</taxon>
        <taxon>Pseudomonadati</taxon>
        <taxon>Pseudomonadota</taxon>
        <taxon>Alphaproteobacteria</taxon>
        <taxon>Hyphomicrobiales</taxon>
        <taxon>Aurantimonadaceae</taxon>
        <taxon>Fulvimarina</taxon>
    </lineage>
</organism>
<dbReference type="EMBL" id="AATP01000002">
    <property type="protein sequence ID" value="EAU41969.1"/>
    <property type="molecule type" value="Genomic_DNA"/>
</dbReference>
<dbReference type="Gene3D" id="3.40.50.12780">
    <property type="entry name" value="N-terminal domain of ligase-like"/>
    <property type="match status" value="1"/>
</dbReference>
<dbReference type="GO" id="GO:0006631">
    <property type="term" value="P:fatty acid metabolic process"/>
    <property type="evidence" value="ECO:0007669"/>
    <property type="project" value="TreeGrafter"/>
</dbReference>
<dbReference type="InterPro" id="IPR000873">
    <property type="entry name" value="AMP-dep_synth/lig_dom"/>
</dbReference>
<dbReference type="HOGENOM" id="CLU_670490_0_0_5"/>
<dbReference type="STRING" id="217511.GCA_001463845_03383"/>
<dbReference type="Proteomes" id="UP000004310">
    <property type="component" value="Unassembled WGS sequence"/>
</dbReference>
<feature type="domain" description="AMP-dependent synthetase/ligase" evidence="4">
    <location>
        <begin position="94"/>
        <end position="273"/>
    </location>
</feature>
<evidence type="ECO:0000256" key="3">
    <source>
        <dbReference type="SAM" id="MobiDB-lite"/>
    </source>
</evidence>
<name>Q0G362_9HYPH</name>
<evidence type="ECO:0000259" key="4">
    <source>
        <dbReference type="Pfam" id="PF00501"/>
    </source>
</evidence>
<evidence type="ECO:0000259" key="5">
    <source>
        <dbReference type="Pfam" id="PF13193"/>
    </source>
</evidence>